<evidence type="ECO:0000313" key="2">
    <source>
        <dbReference type="EMBL" id="EPB84588.1"/>
    </source>
</evidence>
<dbReference type="OrthoDB" id="2272101at2759"/>
<feature type="compositionally biased region" description="Polar residues" evidence="1">
    <location>
        <begin position="392"/>
        <end position="411"/>
    </location>
</feature>
<feature type="region of interest" description="Disordered" evidence="1">
    <location>
        <begin position="118"/>
        <end position="155"/>
    </location>
</feature>
<feature type="compositionally biased region" description="Basic and acidic residues" evidence="1">
    <location>
        <begin position="226"/>
        <end position="236"/>
    </location>
</feature>
<feature type="region of interest" description="Disordered" evidence="1">
    <location>
        <begin position="222"/>
        <end position="293"/>
    </location>
</feature>
<evidence type="ECO:0000256" key="1">
    <source>
        <dbReference type="SAM" id="MobiDB-lite"/>
    </source>
</evidence>
<organism evidence="2 3">
    <name type="scientific">Mucor circinelloides f. circinelloides (strain 1006PhL)</name>
    <name type="common">Mucormycosis agent</name>
    <name type="synonym">Calyptromyces circinelloides</name>
    <dbReference type="NCBI Taxonomy" id="1220926"/>
    <lineage>
        <taxon>Eukaryota</taxon>
        <taxon>Fungi</taxon>
        <taxon>Fungi incertae sedis</taxon>
        <taxon>Mucoromycota</taxon>
        <taxon>Mucoromycotina</taxon>
        <taxon>Mucoromycetes</taxon>
        <taxon>Mucorales</taxon>
        <taxon>Mucorineae</taxon>
        <taxon>Mucoraceae</taxon>
        <taxon>Mucor</taxon>
    </lineage>
</organism>
<dbReference type="InParanoid" id="S2JPP2"/>
<protein>
    <submittedName>
        <fullName evidence="2">Uncharacterized protein</fullName>
    </submittedName>
</protein>
<dbReference type="VEuPathDB" id="FungiDB:HMPREF1544_08683"/>
<dbReference type="Proteomes" id="UP000014254">
    <property type="component" value="Unassembled WGS sequence"/>
</dbReference>
<proteinExistence type="predicted"/>
<feature type="region of interest" description="Disordered" evidence="1">
    <location>
        <begin position="170"/>
        <end position="191"/>
    </location>
</feature>
<evidence type="ECO:0000313" key="3">
    <source>
        <dbReference type="Proteomes" id="UP000014254"/>
    </source>
</evidence>
<dbReference type="AlphaFoldDB" id="S2JPP2"/>
<feature type="compositionally biased region" description="Polar residues" evidence="1">
    <location>
        <begin position="1"/>
        <end position="10"/>
    </location>
</feature>
<feature type="region of interest" description="Disordered" evidence="1">
    <location>
        <begin position="392"/>
        <end position="442"/>
    </location>
</feature>
<gene>
    <name evidence="2" type="ORF">HMPREF1544_08683</name>
</gene>
<accession>S2JPP2</accession>
<feature type="region of interest" description="Disordered" evidence="1">
    <location>
        <begin position="1"/>
        <end position="20"/>
    </location>
</feature>
<feature type="compositionally biased region" description="Basic residues" evidence="1">
    <location>
        <begin position="11"/>
        <end position="20"/>
    </location>
</feature>
<dbReference type="OMA" id="TQNSAMI"/>
<name>S2JPP2_MUCC1</name>
<feature type="region of interest" description="Disordered" evidence="1">
    <location>
        <begin position="198"/>
        <end position="217"/>
    </location>
</feature>
<feature type="compositionally biased region" description="Polar residues" evidence="1">
    <location>
        <begin position="237"/>
        <end position="247"/>
    </location>
</feature>
<dbReference type="EMBL" id="KE124035">
    <property type="protein sequence ID" value="EPB84588.1"/>
    <property type="molecule type" value="Genomic_DNA"/>
</dbReference>
<feature type="region of interest" description="Disordered" evidence="1">
    <location>
        <begin position="317"/>
        <end position="356"/>
    </location>
</feature>
<dbReference type="STRING" id="1220926.S2JPP2"/>
<feature type="compositionally biased region" description="Basic and acidic residues" evidence="1">
    <location>
        <begin position="206"/>
        <end position="217"/>
    </location>
</feature>
<sequence>MTSDTASLSKPKQKRSRKLPRRAVLDADFVAPSSNRAIDDLLLERAPSQHDRVILSELWGGNDSHFQRSIMPAVSIGKPKRTLHGDTLVKSKTYKDMLKEKHKDDWVMDLSNMTFVPPTAKGKHIRSSNESTPPVTEASDESASELGTDNLAPLDESDILVEQLKNQKTDTTYTKNMDGLEAGNQDEFKERETNHKLADALDNDESEKPIDTLKDTSLKQVANGTSKDEEHNHQKEPSQSSTDNHNAGQEETRDMSKASISEIADKPMNSEAEELDGKDMEQDNDFMHGYSDDDYMADQDIAEKLQQLPVIADHIDDGLNDLTDTEMPPAIDENTASKEEISQAPQPAKTSPSISSSNDYIQEQRLVPEACLSGNNVGDEDDQHLDVLKQIENPSSVDLTTVHPHSSTPSEKGQEEMHHNIPLDDTTVPSNDDKPESDEDQELMDIEEEQQQVEIKAPVSRQMFVSETQNSAMISDKVSQFQKKKPLLNLDQPVYDETTWTIKSNPKIIKKWLPNQKHHRILNVLKTTTALNWIENGYDDIRKKDMGFIRKRQLEARFSKPFVIKKRIKNCWFIESK</sequence>
<keyword evidence="3" id="KW-1185">Reference proteome</keyword>
<feature type="compositionally biased region" description="Basic and acidic residues" evidence="1">
    <location>
        <begin position="412"/>
        <end position="422"/>
    </location>
</feature>
<feature type="compositionally biased region" description="Polar residues" evidence="1">
    <location>
        <begin position="343"/>
        <end position="356"/>
    </location>
</feature>
<reference evidence="3" key="1">
    <citation type="submission" date="2013-05" db="EMBL/GenBank/DDBJ databases">
        <title>The Genome sequence of Mucor circinelloides f. circinelloides 1006PhL.</title>
        <authorList>
            <consortium name="The Broad Institute Genomics Platform"/>
            <person name="Cuomo C."/>
            <person name="Earl A."/>
            <person name="Findley K."/>
            <person name="Lee S.C."/>
            <person name="Walker B."/>
            <person name="Young S."/>
            <person name="Zeng Q."/>
            <person name="Gargeya S."/>
            <person name="Fitzgerald M."/>
            <person name="Haas B."/>
            <person name="Abouelleil A."/>
            <person name="Allen A.W."/>
            <person name="Alvarado L."/>
            <person name="Arachchi H.M."/>
            <person name="Berlin A.M."/>
            <person name="Chapman S.B."/>
            <person name="Gainer-Dewar J."/>
            <person name="Goldberg J."/>
            <person name="Griggs A."/>
            <person name="Gujja S."/>
            <person name="Hansen M."/>
            <person name="Howarth C."/>
            <person name="Imamovic A."/>
            <person name="Ireland A."/>
            <person name="Larimer J."/>
            <person name="McCowan C."/>
            <person name="Murphy C."/>
            <person name="Pearson M."/>
            <person name="Poon T.W."/>
            <person name="Priest M."/>
            <person name="Roberts A."/>
            <person name="Saif S."/>
            <person name="Shea T."/>
            <person name="Sisk P."/>
            <person name="Sykes S."/>
            <person name="Wortman J."/>
            <person name="Nusbaum C."/>
            <person name="Birren B."/>
        </authorList>
    </citation>
    <scope>NUCLEOTIDE SEQUENCE [LARGE SCALE GENOMIC DNA]</scope>
    <source>
        <strain evidence="3">1006PhL</strain>
    </source>
</reference>